<dbReference type="HOGENOM" id="CLU_1477530_0_0_1"/>
<name>D8S9B6_SELML</name>
<dbReference type="AlphaFoldDB" id="D8S9B6"/>
<keyword evidence="2" id="KW-1185">Reference proteome</keyword>
<organism evidence="2">
    <name type="scientific">Selaginella moellendorffii</name>
    <name type="common">Spikemoss</name>
    <dbReference type="NCBI Taxonomy" id="88036"/>
    <lineage>
        <taxon>Eukaryota</taxon>
        <taxon>Viridiplantae</taxon>
        <taxon>Streptophyta</taxon>
        <taxon>Embryophyta</taxon>
        <taxon>Tracheophyta</taxon>
        <taxon>Lycopodiopsida</taxon>
        <taxon>Selaginellales</taxon>
        <taxon>Selaginellaceae</taxon>
        <taxon>Selaginella</taxon>
    </lineage>
</organism>
<accession>D8S9B6</accession>
<dbReference type="KEGG" id="smo:SELMODRAFT_419559"/>
<protein>
    <submittedName>
        <fullName evidence="1">Uncharacterized protein</fullName>
    </submittedName>
</protein>
<dbReference type="Proteomes" id="UP000001514">
    <property type="component" value="Unassembled WGS sequence"/>
</dbReference>
<reference evidence="1 2" key="1">
    <citation type="journal article" date="2011" name="Science">
        <title>The Selaginella genome identifies genetic changes associated with the evolution of vascular plants.</title>
        <authorList>
            <person name="Banks J.A."/>
            <person name="Nishiyama T."/>
            <person name="Hasebe M."/>
            <person name="Bowman J.L."/>
            <person name="Gribskov M."/>
            <person name="dePamphilis C."/>
            <person name="Albert V.A."/>
            <person name="Aono N."/>
            <person name="Aoyama T."/>
            <person name="Ambrose B.A."/>
            <person name="Ashton N.W."/>
            <person name="Axtell M.J."/>
            <person name="Barker E."/>
            <person name="Barker M.S."/>
            <person name="Bennetzen J.L."/>
            <person name="Bonawitz N.D."/>
            <person name="Chapple C."/>
            <person name="Cheng C."/>
            <person name="Correa L.G."/>
            <person name="Dacre M."/>
            <person name="DeBarry J."/>
            <person name="Dreyer I."/>
            <person name="Elias M."/>
            <person name="Engstrom E.M."/>
            <person name="Estelle M."/>
            <person name="Feng L."/>
            <person name="Finet C."/>
            <person name="Floyd S.K."/>
            <person name="Frommer W.B."/>
            <person name="Fujita T."/>
            <person name="Gramzow L."/>
            <person name="Gutensohn M."/>
            <person name="Harholt J."/>
            <person name="Hattori M."/>
            <person name="Heyl A."/>
            <person name="Hirai T."/>
            <person name="Hiwatashi Y."/>
            <person name="Ishikawa M."/>
            <person name="Iwata M."/>
            <person name="Karol K.G."/>
            <person name="Koehler B."/>
            <person name="Kolukisaoglu U."/>
            <person name="Kubo M."/>
            <person name="Kurata T."/>
            <person name="Lalonde S."/>
            <person name="Li K."/>
            <person name="Li Y."/>
            <person name="Litt A."/>
            <person name="Lyons E."/>
            <person name="Manning G."/>
            <person name="Maruyama T."/>
            <person name="Michael T.P."/>
            <person name="Mikami K."/>
            <person name="Miyazaki S."/>
            <person name="Morinaga S."/>
            <person name="Murata T."/>
            <person name="Mueller-Roeber B."/>
            <person name="Nelson D.R."/>
            <person name="Obara M."/>
            <person name="Oguri Y."/>
            <person name="Olmstead R.G."/>
            <person name="Onodera N."/>
            <person name="Petersen B.L."/>
            <person name="Pils B."/>
            <person name="Prigge M."/>
            <person name="Rensing S.A."/>
            <person name="Riano-Pachon D.M."/>
            <person name="Roberts A.W."/>
            <person name="Sato Y."/>
            <person name="Scheller H.V."/>
            <person name="Schulz B."/>
            <person name="Schulz C."/>
            <person name="Shakirov E.V."/>
            <person name="Shibagaki N."/>
            <person name="Shinohara N."/>
            <person name="Shippen D.E."/>
            <person name="Soerensen I."/>
            <person name="Sotooka R."/>
            <person name="Sugimoto N."/>
            <person name="Sugita M."/>
            <person name="Sumikawa N."/>
            <person name="Tanurdzic M."/>
            <person name="Theissen G."/>
            <person name="Ulvskov P."/>
            <person name="Wakazuki S."/>
            <person name="Weng J.K."/>
            <person name="Willats W.W."/>
            <person name="Wipf D."/>
            <person name="Wolf P.G."/>
            <person name="Yang L."/>
            <person name="Zimmer A.D."/>
            <person name="Zhu Q."/>
            <person name="Mitros T."/>
            <person name="Hellsten U."/>
            <person name="Loque D."/>
            <person name="Otillar R."/>
            <person name="Salamov A."/>
            <person name="Schmutz J."/>
            <person name="Shapiro H."/>
            <person name="Lindquist E."/>
            <person name="Lucas S."/>
            <person name="Rokhsar D."/>
            <person name="Grigoriev I.V."/>
        </authorList>
    </citation>
    <scope>NUCLEOTIDE SEQUENCE [LARGE SCALE GENOMIC DNA]</scope>
</reference>
<dbReference type="InParanoid" id="D8S9B6"/>
<evidence type="ECO:0000313" key="1">
    <source>
        <dbReference type="EMBL" id="EFJ18786.1"/>
    </source>
</evidence>
<gene>
    <name evidence="1" type="ORF">SELMODRAFT_419559</name>
</gene>
<proteinExistence type="predicted"/>
<dbReference type="EMBL" id="GL377608">
    <property type="protein sequence ID" value="EFJ18786.1"/>
    <property type="molecule type" value="Genomic_DNA"/>
</dbReference>
<dbReference type="Gramene" id="EFJ18786">
    <property type="protein sequence ID" value="EFJ18786"/>
    <property type="gene ID" value="SELMODRAFT_419559"/>
</dbReference>
<sequence length="183" mass="20363">MPLSPFELDLYLKCHLETLLEGVEMPQDRDEIHIKQTKDVGETSQNSTRRRTNAFFPSLPTATEDDLQELSSLASHKQVCLLSPMGTIGNVEIVLGDYFQLSNNNILQPDHISQAVDVASKVLQYEGIMLIILPRSLLWGGLLATMVENDDSRLVEFASGCLLLNIPVETKGVGGRIQKYYTS</sequence>
<evidence type="ECO:0000313" key="2">
    <source>
        <dbReference type="Proteomes" id="UP000001514"/>
    </source>
</evidence>